<accession>A0A8X7C1M1</accession>
<evidence type="ECO:0000313" key="1">
    <source>
        <dbReference type="EMBL" id="GFY53446.1"/>
    </source>
</evidence>
<dbReference type="AlphaFoldDB" id="A0A8X7C1M1"/>
<name>A0A8X7C1M1_9ARAC</name>
<reference evidence="1" key="1">
    <citation type="submission" date="2020-08" db="EMBL/GenBank/DDBJ databases">
        <title>Multicomponent nature underlies the extraordinary mechanical properties of spider dragline silk.</title>
        <authorList>
            <person name="Kono N."/>
            <person name="Nakamura H."/>
            <person name="Mori M."/>
            <person name="Yoshida Y."/>
            <person name="Ohtoshi R."/>
            <person name="Malay A.D."/>
            <person name="Moran D.A.P."/>
            <person name="Tomita M."/>
            <person name="Numata K."/>
            <person name="Arakawa K."/>
        </authorList>
    </citation>
    <scope>NUCLEOTIDE SEQUENCE</scope>
</reference>
<dbReference type="Proteomes" id="UP000886998">
    <property type="component" value="Unassembled WGS sequence"/>
</dbReference>
<proteinExistence type="predicted"/>
<evidence type="ECO:0000313" key="2">
    <source>
        <dbReference type="Proteomes" id="UP000886998"/>
    </source>
</evidence>
<gene>
    <name evidence="1" type="primary">AVEN_223012_1</name>
    <name evidence="1" type="ORF">TNIN_215591</name>
</gene>
<comment type="caution">
    <text evidence="1">The sequence shown here is derived from an EMBL/GenBank/DDBJ whole genome shotgun (WGS) entry which is preliminary data.</text>
</comment>
<dbReference type="OrthoDB" id="6432137at2759"/>
<organism evidence="1 2">
    <name type="scientific">Trichonephila inaurata madagascariensis</name>
    <dbReference type="NCBI Taxonomy" id="2747483"/>
    <lineage>
        <taxon>Eukaryota</taxon>
        <taxon>Metazoa</taxon>
        <taxon>Ecdysozoa</taxon>
        <taxon>Arthropoda</taxon>
        <taxon>Chelicerata</taxon>
        <taxon>Arachnida</taxon>
        <taxon>Araneae</taxon>
        <taxon>Araneomorphae</taxon>
        <taxon>Entelegynae</taxon>
        <taxon>Araneoidea</taxon>
        <taxon>Nephilidae</taxon>
        <taxon>Trichonephila</taxon>
        <taxon>Trichonephila inaurata</taxon>
    </lineage>
</organism>
<keyword evidence="2" id="KW-1185">Reference proteome</keyword>
<protein>
    <submittedName>
        <fullName evidence="1">Uncharacterized protein</fullName>
    </submittedName>
</protein>
<dbReference type="EMBL" id="BMAV01009275">
    <property type="protein sequence ID" value="GFY53446.1"/>
    <property type="molecule type" value="Genomic_DNA"/>
</dbReference>
<sequence>MAGCNSVIENRKLKEDIAKHANKNVWAAGDGKQNKPKPFPVADSCCSSKTRLTPLTFNKFYGQGDAETRGSYDVDDRKRIDSKSIDHDCCIFHDGCSKDLQHFLTYQMPSKIREPSFGLRRSYSLELRPPYLEDRSWTTGRKKCSMRPSTAPEDGIYEIYRTMEPLRDCSAYRKLIEPVHKQEQERSRPKPSRIPVYSKKHWESGPAKEYVKIPCECGKDSLTNPSNRGWRLEGHAIYCPKAAIAYRCYLNNKLESLFRVISKRQYCGNIIDSSSHARWMRMAGIYQDEDASYFKKFAKNRMVLPISEYKSALQKMCEECNMDYWEVLRRMTNIEIGTSDSNSSSASWRSGR</sequence>